<dbReference type="AlphaFoldDB" id="A0A1M6C134"/>
<name>A0A1M6C134_9FIRM</name>
<dbReference type="InterPro" id="IPR003439">
    <property type="entry name" value="ABC_transporter-like_ATP-bd"/>
</dbReference>
<dbReference type="InterPro" id="IPR027417">
    <property type="entry name" value="P-loop_NTPase"/>
</dbReference>
<dbReference type="PANTHER" id="PTHR42798">
    <property type="entry name" value="LIPOPROTEIN-RELEASING SYSTEM ATP-BINDING PROTEIN LOLD"/>
    <property type="match status" value="1"/>
</dbReference>
<keyword evidence="7" id="KW-1185">Reference proteome</keyword>
<dbReference type="EMBL" id="FQZS01000004">
    <property type="protein sequence ID" value="SHI54434.1"/>
    <property type="molecule type" value="Genomic_DNA"/>
</dbReference>
<dbReference type="Pfam" id="PF00005">
    <property type="entry name" value="ABC_tran"/>
    <property type="match status" value="1"/>
</dbReference>
<evidence type="ECO:0000259" key="5">
    <source>
        <dbReference type="PROSITE" id="PS50893"/>
    </source>
</evidence>
<feature type="domain" description="ABC transporter" evidence="5">
    <location>
        <begin position="3"/>
        <end position="233"/>
    </location>
</feature>
<evidence type="ECO:0000313" key="6">
    <source>
        <dbReference type="EMBL" id="SHI54434.1"/>
    </source>
</evidence>
<accession>A0A1M6C134</accession>
<dbReference type="InterPro" id="IPR003593">
    <property type="entry name" value="AAA+_ATPase"/>
</dbReference>
<keyword evidence="4 6" id="KW-0067">ATP-binding</keyword>
<evidence type="ECO:0000256" key="3">
    <source>
        <dbReference type="ARBA" id="ARBA00022741"/>
    </source>
</evidence>
<evidence type="ECO:0000313" key="7">
    <source>
        <dbReference type="Proteomes" id="UP000184442"/>
    </source>
</evidence>
<dbReference type="GO" id="GO:0005524">
    <property type="term" value="F:ATP binding"/>
    <property type="evidence" value="ECO:0007669"/>
    <property type="project" value="UniProtKB-KW"/>
</dbReference>
<reference evidence="6 7" key="1">
    <citation type="submission" date="2016-11" db="EMBL/GenBank/DDBJ databases">
        <authorList>
            <person name="Jaros S."/>
            <person name="Januszkiewicz K."/>
            <person name="Wedrychowicz H."/>
        </authorList>
    </citation>
    <scope>NUCLEOTIDE SEQUENCE [LARGE SCALE GENOMIC DNA]</scope>
    <source>
        <strain evidence="6 7">DSM 19022</strain>
    </source>
</reference>
<dbReference type="FunFam" id="3.40.50.300:FF:000032">
    <property type="entry name" value="Export ABC transporter ATP-binding protein"/>
    <property type="match status" value="1"/>
</dbReference>
<dbReference type="RefSeq" id="WP_073024438.1">
    <property type="nucleotide sequence ID" value="NZ_FQZS01000004.1"/>
</dbReference>
<dbReference type="SMART" id="SM00382">
    <property type="entry name" value="AAA"/>
    <property type="match status" value="1"/>
</dbReference>
<dbReference type="CDD" id="cd03255">
    <property type="entry name" value="ABC_MJ0796_LolCDE_FtsE"/>
    <property type="match status" value="1"/>
</dbReference>
<evidence type="ECO:0000256" key="1">
    <source>
        <dbReference type="ARBA" id="ARBA00005417"/>
    </source>
</evidence>
<dbReference type="OrthoDB" id="9802264at2"/>
<dbReference type="STRING" id="1122184.SAMN02745176_00626"/>
<dbReference type="Gene3D" id="3.40.50.300">
    <property type="entry name" value="P-loop containing nucleotide triphosphate hydrolases"/>
    <property type="match status" value="1"/>
</dbReference>
<gene>
    <name evidence="6" type="ORF">SAMN02745176_00626</name>
</gene>
<dbReference type="GO" id="GO:0016887">
    <property type="term" value="F:ATP hydrolysis activity"/>
    <property type="evidence" value="ECO:0007669"/>
    <property type="project" value="InterPro"/>
</dbReference>
<sequence length="235" mass="25969">MIIEIENLKKVYDTGSIQVEALKSINLKVDRNEYVAIMGASGSGKSTFMNILGCLDRMTSGKYILDGEDVSKLNDTELAEIRNKKIGFVFQAFNLLPRLTALANVELPMIYAGVPASQRRKKAIEALEKVGLAERIHHKPNELSGGQKQRVAIARALVNNPAILLADEPTGNLDTKSSIEIMDIFESLNDEGVTIVMVTHEPDIAAHTKRNVVFKDGEIISDNPVKNRVTRETRI</sequence>
<dbReference type="Proteomes" id="UP000184442">
    <property type="component" value="Unassembled WGS sequence"/>
</dbReference>
<comment type="similarity">
    <text evidence="1">Belongs to the ABC transporter superfamily.</text>
</comment>
<keyword evidence="2" id="KW-0813">Transport</keyword>
<dbReference type="PANTHER" id="PTHR42798:SF6">
    <property type="entry name" value="CELL DIVISION ATP-BINDING PROTEIN FTSE"/>
    <property type="match status" value="1"/>
</dbReference>
<dbReference type="GO" id="GO:0098796">
    <property type="term" value="C:membrane protein complex"/>
    <property type="evidence" value="ECO:0007669"/>
    <property type="project" value="UniProtKB-ARBA"/>
</dbReference>
<keyword evidence="3" id="KW-0547">Nucleotide-binding</keyword>
<dbReference type="SUPFAM" id="SSF52540">
    <property type="entry name" value="P-loop containing nucleoside triphosphate hydrolases"/>
    <property type="match status" value="1"/>
</dbReference>
<evidence type="ECO:0000256" key="4">
    <source>
        <dbReference type="ARBA" id="ARBA00022840"/>
    </source>
</evidence>
<protein>
    <submittedName>
        <fullName evidence="6">Putative ABC transport system ATP-binding protein</fullName>
    </submittedName>
</protein>
<dbReference type="InterPro" id="IPR017911">
    <property type="entry name" value="MacB-like_ATP-bd"/>
</dbReference>
<dbReference type="InterPro" id="IPR017871">
    <property type="entry name" value="ABC_transporter-like_CS"/>
</dbReference>
<dbReference type="PROSITE" id="PS00211">
    <property type="entry name" value="ABC_TRANSPORTER_1"/>
    <property type="match status" value="1"/>
</dbReference>
<dbReference type="GO" id="GO:0022857">
    <property type="term" value="F:transmembrane transporter activity"/>
    <property type="evidence" value="ECO:0007669"/>
    <property type="project" value="UniProtKB-ARBA"/>
</dbReference>
<dbReference type="PROSITE" id="PS50893">
    <property type="entry name" value="ABC_TRANSPORTER_2"/>
    <property type="match status" value="1"/>
</dbReference>
<evidence type="ECO:0000256" key="2">
    <source>
        <dbReference type="ARBA" id="ARBA00022448"/>
    </source>
</evidence>
<organism evidence="6 7">
    <name type="scientific">Lutispora thermophila DSM 19022</name>
    <dbReference type="NCBI Taxonomy" id="1122184"/>
    <lineage>
        <taxon>Bacteria</taxon>
        <taxon>Bacillati</taxon>
        <taxon>Bacillota</taxon>
        <taxon>Clostridia</taxon>
        <taxon>Lutisporales</taxon>
        <taxon>Lutisporaceae</taxon>
        <taxon>Lutispora</taxon>
    </lineage>
</organism>
<proteinExistence type="inferred from homology"/>